<keyword evidence="2" id="KW-1185">Reference proteome</keyword>
<dbReference type="EnsemblMetazoa" id="GPPI039967-RA">
    <property type="protein sequence ID" value="GPPI039967-PA"/>
    <property type="gene ID" value="GPPI039967"/>
</dbReference>
<dbReference type="EMBL" id="JXJN01020136">
    <property type="status" value="NOT_ANNOTATED_CDS"/>
    <property type="molecule type" value="Genomic_DNA"/>
</dbReference>
<reference evidence="1" key="2">
    <citation type="submission" date="2020-05" db="UniProtKB">
        <authorList>
            <consortium name="EnsemblMetazoa"/>
        </authorList>
    </citation>
    <scope>IDENTIFICATION</scope>
    <source>
        <strain evidence="1">IAEA</strain>
    </source>
</reference>
<organism evidence="1 2">
    <name type="scientific">Glossina palpalis gambiensis</name>
    <dbReference type="NCBI Taxonomy" id="67801"/>
    <lineage>
        <taxon>Eukaryota</taxon>
        <taxon>Metazoa</taxon>
        <taxon>Ecdysozoa</taxon>
        <taxon>Arthropoda</taxon>
        <taxon>Hexapoda</taxon>
        <taxon>Insecta</taxon>
        <taxon>Pterygota</taxon>
        <taxon>Neoptera</taxon>
        <taxon>Endopterygota</taxon>
        <taxon>Diptera</taxon>
        <taxon>Brachycera</taxon>
        <taxon>Muscomorpha</taxon>
        <taxon>Hippoboscoidea</taxon>
        <taxon>Glossinidae</taxon>
        <taxon>Glossina</taxon>
    </lineage>
</organism>
<evidence type="ECO:0000313" key="2">
    <source>
        <dbReference type="Proteomes" id="UP000092460"/>
    </source>
</evidence>
<name>A0A1B0BTG4_9MUSC</name>
<evidence type="ECO:0000313" key="1">
    <source>
        <dbReference type="EnsemblMetazoa" id="GPPI039967-PA"/>
    </source>
</evidence>
<dbReference type="Proteomes" id="UP000092460">
    <property type="component" value="Unassembled WGS sequence"/>
</dbReference>
<accession>A0A1B0BTG4</accession>
<sequence>MDSVAYRRLLASCAVENKPNPMCKYYLFVLLVSKTNTILHEACLISSKQDITFMNKLSVLLYREPVSTRLPQTIVTENNEKEVVGIIKNEETNVTNYLI</sequence>
<protein>
    <submittedName>
        <fullName evidence="1">Uncharacterized protein</fullName>
    </submittedName>
</protein>
<dbReference type="AlphaFoldDB" id="A0A1B0BTG4"/>
<reference evidence="2" key="1">
    <citation type="submission" date="2015-01" db="EMBL/GenBank/DDBJ databases">
        <authorList>
            <person name="Aksoy S."/>
            <person name="Warren W."/>
            <person name="Wilson R.K."/>
        </authorList>
    </citation>
    <scope>NUCLEOTIDE SEQUENCE [LARGE SCALE GENOMIC DNA]</scope>
    <source>
        <strain evidence="2">IAEA</strain>
    </source>
</reference>
<proteinExistence type="predicted"/>
<dbReference type="VEuPathDB" id="VectorBase:GPPI039967"/>